<dbReference type="AlphaFoldDB" id="A0A835XSF1"/>
<dbReference type="EMBL" id="JAEHOE010000079">
    <property type="protein sequence ID" value="KAG2488835.1"/>
    <property type="molecule type" value="Genomic_DNA"/>
</dbReference>
<dbReference type="Proteomes" id="UP000612055">
    <property type="component" value="Unassembled WGS sequence"/>
</dbReference>
<comment type="caution">
    <text evidence="2">The sequence shown here is derived from an EMBL/GenBank/DDBJ whole genome shotgun (WGS) entry which is preliminary data.</text>
</comment>
<feature type="compositionally biased region" description="Low complexity" evidence="1">
    <location>
        <begin position="37"/>
        <end position="57"/>
    </location>
</feature>
<keyword evidence="3" id="KW-1185">Reference proteome</keyword>
<accession>A0A835XSF1</accession>
<sequence>MLANPRLANARHLLLLKQQDLGDNGSRRVLAGVASSSRAAAGGSASPAPTSESTAGPGRAGARPSQQRATTRELVLGSAARAQWTPKESLVSNGVEAGAEAGPLAAAEAKAEAQPALRRAAAGAAAAAGATSSDDSQLLTLRCGLEFQARDEFEGVYPVLTFAIGILAKCTESMCRVLVFSGSLNKTSLPGDTYQLLKLSLRNGSQVGLDPRTGLSVTGLDMVTDRGYSYGLWYEDPVYKFSCNDPYPDIVFRAVRYTGDECAWVPSSRAKEGDGRGGEARGKVQSFGTVLVAGRAQ</sequence>
<protein>
    <submittedName>
        <fullName evidence="2">Uncharacterized protein</fullName>
    </submittedName>
</protein>
<gene>
    <name evidence="2" type="ORF">HYH03_012634</name>
</gene>
<evidence type="ECO:0000313" key="3">
    <source>
        <dbReference type="Proteomes" id="UP000612055"/>
    </source>
</evidence>
<name>A0A835XSF1_9CHLO</name>
<feature type="region of interest" description="Disordered" evidence="1">
    <location>
        <begin position="37"/>
        <end position="70"/>
    </location>
</feature>
<evidence type="ECO:0000313" key="2">
    <source>
        <dbReference type="EMBL" id="KAG2488835.1"/>
    </source>
</evidence>
<organism evidence="2 3">
    <name type="scientific">Edaphochlamys debaryana</name>
    <dbReference type="NCBI Taxonomy" id="47281"/>
    <lineage>
        <taxon>Eukaryota</taxon>
        <taxon>Viridiplantae</taxon>
        <taxon>Chlorophyta</taxon>
        <taxon>core chlorophytes</taxon>
        <taxon>Chlorophyceae</taxon>
        <taxon>CS clade</taxon>
        <taxon>Chlamydomonadales</taxon>
        <taxon>Chlamydomonadales incertae sedis</taxon>
        <taxon>Edaphochlamys</taxon>
    </lineage>
</organism>
<proteinExistence type="predicted"/>
<reference evidence="2" key="1">
    <citation type="journal article" date="2020" name="bioRxiv">
        <title>Comparative genomics of Chlamydomonas.</title>
        <authorList>
            <person name="Craig R.J."/>
            <person name="Hasan A.R."/>
            <person name="Ness R.W."/>
            <person name="Keightley P.D."/>
        </authorList>
    </citation>
    <scope>NUCLEOTIDE SEQUENCE</scope>
    <source>
        <strain evidence="2">CCAP 11/70</strain>
    </source>
</reference>
<evidence type="ECO:0000256" key="1">
    <source>
        <dbReference type="SAM" id="MobiDB-lite"/>
    </source>
</evidence>